<name>A0A380ZZ28_BORPT</name>
<dbReference type="Proteomes" id="UP000255014">
    <property type="component" value="Unassembled WGS sequence"/>
</dbReference>
<dbReference type="PANTHER" id="PTHR37850:SF3">
    <property type="entry name" value="BLR7815 PROTEIN"/>
    <property type="match status" value="1"/>
</dbReference>
<sequence length="148" mass="16332">MTLAGDSDYVRRCFKEYGLVTDPSGNYSAMYKPYHLIGLELGISVASVGLRREPTGSPAGWHGDVVATAKRDMAAGQELDGEGGYTVYGRLMPARDSVADGCLPLGLAHNVRLKHPVRQSQPIRWSDVEYDERSPAVQFRRLMEQTFA</sequence>
<dbReference type="AlphaFoldDB" id="A0A380ZZ28"/>
<evidence type="ECO:0000259" key="1">
    <source>
        <dbReference type="SMART" id="SM00858"/>
    </source>
</evidence>
<protein>
    <submittedName>
        <fullName evidence="2">Predicted homoserine dehydrogenase</fullName>
    </submittedName>
</protein>
<dbReference type="InterPro" id="IPR013974">
    <property type="entry name" value="SAF"/>
</dbReference>
<organism evidence="2 3">
    <name type="scientific">Bordetella pertussis</name>
    <dbReference type="NCBI Taxonomy" id="520"/>
    <lineage>
        <taxon>Bacteria</taxon>
        <taxon>Pseudomonadati</taxon>
        <taxon>Pseudomonadota</taxon>
        <taxon>Betaproteobacteria</taxon>
        <taxon>Burkholderiales</taxon>
        <taxon>Alcaligenaceae</taxon>
        <taxon>Bordetella</taxon>
    </lineage>
</organism>
<dbReference type="CDD" id="cd11616">
    <property type="entry name" value="SAF_DH_OX_like"/>
    <property type="match status" value="1"/>
</dbReference>
<dbReference type="PANTHER" id="PTHR37850">
    <property type="entry name" value="STRU PROTEIN"/>
    <property type="match status" value="1"/>
</dbReference>
<evidence type="ECO:0000313" key="3">
    <source>
        <dbReference type="Proteomes" id="UP000255014"/>
    </source>
</evidence>
<reference evidence="2 3" key="1">
    <citation type="submission" date="2018-06" db="EMBL/GenBank/DDBJ databases">
        <authorList>
            <consortium name="Pathogen Informatics"/>
            <person name="Doyle S."/>
        </authorList>
    </citation>
    <scope>NUCLEOTIDE SEQUENCE [LARGE SCALE GENOMIC DNA]</scope>
    <source>
        <strain evidence="2 3">NCTC10911</strain>
    </source>
</reference>
<dbReference type="Pfam" id="PF08666">
    <property type="entry name" value="SAF"/>
    <property type="match status" value="1"/>
</dbReference>
<gene>
    <name evidence="2" type="ORF">NCTC10911_00638</name>
</gene>
<feature type="domain" description="SAF" evidence="1">
    <location>
        <begin position="64"/>
        <end position="129"/>
    </location>
</feature>
<proteinExistence type="predicted"/>
<accession>A0A380ZZ28</accession>
<evidence type="ECO:0000313" key="2">
    <source>
        <dbReference type="EMBL" id="SUV63634.1"/>
    </source>
</evidence>
<dbReference type="SMART" id="SM00858">
    <property type="entry name" value="SAF"/>
    <property type="match status" value="1"/>
</dbReference>
<dbReference type="EMBL" id="UFTT01000002">
    <property type="protein sequence ID" value="SUV63634.1"/>
    <property type="molecule type" value="Genomic_DNA"/>
</dbReference>